<dbReference type="SUPFAM" id="SSF55874">
    <property type="entry name" value="ATPase domain of HSP90 chaperone/DNA topoisomerase II/histidine kinase"/>
    <property type="match status" value="1"/>
</dbReference>
<dbReference type="Proteomes" id="UP000031549">
    <property type="component" value="Unassembled WGS sequence"/>
</dbReference>
<dbReference type="InterPro" id="IPR001789">
    <property type="entry name" value="Sig_transdc_resp-reg_receiver"/>
</dbReference>
<keyword evidence="5" id="KW-0418">Kinase</keyword>
<evidence type="ECO:0000259" key="12">
    <source>
        <dbReference type="PROSITE" id="PS50112"/>
    </source>
</evidence>
<comment type="caution">
    <text evidence="14">The sequence shown here is derived from an EMBL/GenBank/DDBJ whole genome shotgun (WGS) entry which is preliminary data.</text>
</comment>
<dbReference type="AlphaFoldDB" id="A0A846HBK1"/>
<dbReference type="CDD" id="cd00130">
    <property type="entry name" value="PAS"/>
    <property type="match status" value="1"/>
</dbReference>
<evidence type="ECO:0000259" key="13">
    <source>
        <dbReference type="PROSITE" id="PS50113"/>
    </source>
</evidence>
<feature type="domain" description="Histidine kinase" evidence="10">
    <location>
        <begin position="326"/>
        <end position="544"/>
    </location>
</feature>
<dbReference type="Pfam" id="PF02518">
    <property type="entry name" value="HATPase_c"/>
    <property type="match status" value="1"/>
</dbReference>
<dbReference type="InterPro" id="IPR001610">
    <property type="entry name" value="PAC"/>
</dbReference>
<sequence length="547" mass="61492">MQINKPIKEASTNELPLRVEKMAHKRRSILIVDDCHEDRQTFRRYLHQASNYIYSVIESEYGEQALELCKILQPDCVVVDYSLPDMDGLEFLDKFRNATNQVDIPVVMLTACGNEAIAVQAMKKGATDYLTKEQLTAENLLSTLQHALEKVELLWKLNLTQEQLKFQSYILSQVTDAVMVAEVKLIDEIKARIVYVNAAFTHMTGYSAEEVLGKTPSILNKLKTDPKVLKEISQAMANYQPLKVELINYRKDGSEFWSEVNITPMLDESGECTNFIFVQRDISEQQAALRERKEAEAEKQQLLAQEKACRAEAEAINRTKDQFLAIISHELRSPLNAILGWTKLIQGGKLDDLATARALATIERNAKLQNELIQDLLDFSRITQGKLRLELCPVDLTQIINAAIDVVRPLADAKSIAIESALEFTIGEVFGDANRLQQVMWNLLTNAIKFTPEEGQIAIWLERVESEAQITVSDTGIGISPDFLPYVFEQFRQADNQYTARHKGLGLGLAIVRSLVEMHNGTITAASDGEGQGANFTVRLPLHNRAS</sequence>
<dbReference type="InterPro" id="IPR036890">
    <property type="entry name" value="HATPase_C_sf"/>
</dbReference>
<evidence type="ECO:0000313" key="15">
    <source>
        <dbReference type="Proteomes" id="UP000031549"/>
    </source>
</evidence>
<dbReference type="InterPro" id="IPR011006">
    <property type="entry name" value="CheY-like_superfamily"/>
</dbReference>
<protein>
    <recommendedName>
        <fullName evidence="7">Circadian input-output histidine kinase CikA</fullName>
        <ecNumber evidence="3">2.7.13.3</ecNumber>
    </recommendedName>
</protein>
<evidence type="ECO:0000256" key="2">
    <source>
        <dbReference type="ARBA" id="ARBA00006402"/>
    </source>
</evidence>
<dbReference type="InterPro" id="IPR003661">
    <property type="entry name" value="HisK_dim/P_dom"/>
</dbReference>
<keyword evidence="9" id="KW-0175">Coiled coil</keyword>
<evidence type="ECO:0000256" key="6">
    <source>
        <dbReference type="ARBA" id="ARBA00023012"/>
    </source>
</evidence>
<evidence type="ECO:0000256" key="7">
    <source>
        <dbReference type="ARBA" id="ARBA00074306"/>
    </source>
</evidence>
<dbReference type="GO" id="GO:0000155">
    <property type="term" value="F:phosphorelay sensor kinase activity"/>
    <property type="evidence" value="ECO:0007669"/>
    <property type="project" value="InterPro"/>
</dbReference>
<dbReference type="CDD" id="cd16922">
    <property type="entry name" value="HATPase_EvgS-ArcB-TorS-like"/>
    <property type="match status" value="1"/>
</dbReference>
<evidence type="ECO:0000256" key="5">
    <source>
        <dbReference type="ARBA" id="ARBA00022777"/>
    </source>
</evidence>
<dbReference type="Gene3D" id="3.40.50.2300">
    <property type="match status" value="1"/>
</dbReference>
<dbReference type="InterPro" id="IPR004358">
    <property type="entry name" value="Sig_transdc_His_kin-like_C"/>
</dbReference>
<dbReference type="Pfam" id="PF13426">
    <property type="entry name" value="PAS_9"/>
    <property type="match status" value="1"/>
</dbReference>
<evidence type="ECO:0000256" key="8">
    <source>
        <dbReference type="PROSITE-ProRule" id="PRU00169"/>
    </source>
</evidence>
<dbReference type="SUPFAM" id="SSF47384">
    <property type="entry name" value="Homodimeric domain of signal transducing histidine kinase"/>
    <property type="match status" value="1"/>
</dbReference>
<dbReference type="InterPro" id="IPR035965">
    <property type="entry name" value="PAS-like_dom_sf"/>
</dbReference>
<dbReference type="InterPro" id="IPR005467">
    <property type="entry name" value="His_kinase_dom"/>
</dbReference>
<evidence type="ECO:0000313" key="14">
    <source>
        <dbReference type="EMBL" id="NEU74987.1"/>
    </source>
</evidence>
<evidence type="ECO:0000256" key="9">
    <source>
        <dbReference type="SAM" id="Coils"/>
    </source>
</evidence>
<dbReference type="PROSITE" id="PS50112">
    <property type="entry name" value="PAS"/>
    <property type="match status" value="1"/>
</dbReference>
<evidence type="ECO:0000259" key="11">
    <source>
        <dbReference type="PROSITE" id="PS50110"/>
    </source>
</evidence>
<dbReference type="InterPro" id="IPR036097">
    <property type="entry name" value="HisK_dim/P_sf"/>
</dbReference>
<dbReference type="PRINTS" id="PR00344">
    <property type="entry name" value="BCTRLSENSOR"/>
</dbReference>
<dbReference type="PROSITE" id="PS50109">
    <property type="entry name" value="HIS_KIN"/>
    <property type="match status" value="1"/>
</dbReference>
<dbReference type="EC" id="2.7.13.3" evidence="3"/>
<dbReference type="PANTHER" id="PTHR43547:SF2">
    <property type="entry name" value="HYBRID SIGNAL TRANSDUCTION HISTIDINE KINASE C"/>
    <property type="match status" value="1"/>
</dbReference>
<dbReference type="RefSeq" id="WP_052324854.1">
    <property type="nucleotide sequence ID" value="NZ_JTCM02000055.1"/>
</dbReference>
<dbReference type="Pfam" id="PF00512">
    <property type="entry name" value="HisKA"/>
    <property type="match status" value="1"/>
</dbReference>
<dbReference type="SMART" id="SM00448">
    <property type="entry name" value="REC"/>
    <property type="match status" value="1"/>
</dbReference>
<keyword evidence="4 8" id="KW-0597">Phosphoprotein</keyword>
<feature type="modified residue" description="4-aspartylphosphate" evidence="8">
    <location>
        <position position="80"/>
    </location>
</feature>
<reference evidence="14 15" key="1">
    <citation type="journal article" date="2015" name="Genome Announc.">
        <title>Draft Genome Sequence of Cyanobacterium Hassallia byssoidea Strain VB512170, Isolated from Monuments in India.</title>
        <authorList>
            <person name="Singh D."/>
            <person name="Chandrababunaidu M.M."/>
            <person name="Panda A."/>
            <person name="Sen D."/>
            <person name="Bhattacharyya S."/>
            <person name="Adhikary S.P."/>
            <person name="Tripathy S."/>
        </authorList>
    </citation>
    <scope>NUCLEOTIDE SEQUENCE [LARGE SCALE GENOMIC DNA]</scope>
    <source>
        <strain evidence="14 15">VB512170</strain>
    </source>
</reference>
<dbReference type="SMART" id="SM00387">
    <property type="entry name" value="HATPase_c"/>
    <property type="match status" value="1"/>
</dbReference>
<feature type="domain" description="Response regulatory" evidence="11">
    <location>
        <begin position="28"/>
        <end position="147"/>
    </location>
</feature>
<dbReference type="Gene3D" id="1.10.287.130">
    <property type="match status" value="1"/>
</dbReference>
<keyword evidence="15" id="KW-1185">Reference proteome</keyword>
<comment type="similarity">
    <text evidence="2">In the N-terminal section; belongs to the phytochrome family.</text>
</comment>
<evidence type="ECO:0000259" key="10">
    <source>
        <dbReference type="PROSITE" id="PS50109"/>
    </source>
</evidence>
<dbReference type="SMART" id="SM00388">
    <property type="entry name" value="HisKA"/>
    <property type="match status" value="1"/>
</dbReference>
<gene>
    <name evidence="14" type="ORF">PI95_021125</name>
</gene>
<evidence type="ECO:0000256" key="3">
    <source>
        <dbReference type="ARBA" id="ARBA00012438"/>
    </source>
</evidence>
<dbReference type="InterPro" id="IPR003594">
    <property type="entry name" value="HATPase_dom"/>
</dbReference>
<dbReference type="InterPro" id="IPR000014">
    <property type="entry name" value="PAS"/>
</dbReference>
<dbReference type="SUPFAM" id="SSF52172">
    <property type="entry name" value="CheY-like"/>
    <property type="match status" value="1"/>
</dbReference>
<name>A0A846HBK1_9CYAN</name>
<dbReference type="PROSITE" id="PS50113">
    <property type="entry name" value="PAC"/>
    <property type="match status" value="1"/>
</dbReference>
<accession>A0A846HBK1</accession>
<feature type="domain" description="PAS" evidence="12">
    <location>
        <begin position="163"/>
        <end position="215"/>
    </location>
</feature>
<dbReference type="PANTHER" id="PTHR43547">
    <property type="entry name" value="TWO-COMPONENT HISTIDINE KINASE"/>
    <property type="match status" value="1"/>
</dbReference>
<dbReference type="PROSITE" id="PS50110">
    <property type="entry name" value="RESPONSE_REGULATORY"/>
    <property type="match status" value="1"/>
</dbReference>
<dbReference type="Gene3D" id="3.30.565.10">
    <property type="entry name" value="Histidine kinase-like ATPase, C-terminal domain"/>
    <property type="match status" value="1"/>
</dbReference>
<dbReference type="SUPFAM" id="SSF55785">
    <property type="entry name" value="PYP-like sensor domain (PAS domain)"/>
    <property type="match status" value="1"/>
</dbReference>
<dbReference type="InterPro" id="IPR000700">
    <property type="entry name" value="PAS-assoc_C"/>
</dbReference>
<dbReference type="EMBL" id="JTCM02000055">
    <property type="protein sequence ID" value="NEU74987.1"/>
    <property type="molecule type" value="Genomic_DNA"/>
</dbReference>
<keyword evidence="6" id="KW-0902">Two-component regulatory system</keyword>
<feature type="domain" description="PAC" evidence="13">
    <location>
        <begin position="240"/>
        <end position="294"/>
    </location>
</feature>
<dbReference type="FunFam" id="3.30.565.10:FF:000010">
    <property type="entry name" value="Sensor histidine kinase RcsC"/>
    <property type="match status" value="1"/>
</dbReference>
<feature type="coiled-coil region" evidence="9">
    <location>
        <begin position="278"/>
        <end position="312"/>
    </location>
</feature>
<dbReference type="NCBIfam" id="TIGR00229">
    <property type="entry name" value="sensory_box"/>
    <property type="match status" value="1"/>
</dbReference>
<dbReference type="CDD" id="cd00156">
    <property type="entry name" value="REC"/>
    <property type="match status" value="1"/>
</dbReference>
<organism evidence="14 15">
    <name type="scientific">Hassallia byssoidea VB512170</name>
    <dbReference type="NCBI Taxonomy" id="1304833"/>
    <lineage>
        <taxon>Bacteria</taxon>
        <taxon>Bacillati</taxon>
        <taxon>Cyanobacteriota</taxon>
        <taxon>Cyanophyceae</taxon>
        <taxon>Nostocales</taxon>
        <taxon>Tolypothrichaceae</taxon>
        <taxon>Hassallia</taxon>
    </lineage>
</organism>
<comment type="catalytic activity">
    <reaction evidence="1">
        <text>ATP + protein L-histidine = ADP + protein N-phospho-L-histidine.</text>
        <dbReference type="EC" id="2.7.13.3"/>
    </reaction>
</comment>
<dbReference type="Gene3D" id="3.30.450.20">
    <property type="entry name" value="PAS domain"/>
    <property type="match status" value="1"/>
</dbReference>
<proteinExistence type="inferred from homology"/>
<dbReference type="CDD" id="cd00082">
    <property type="entry name" value="HisKA"/>
    <property type="match status" value="1"/>
</dbReference>
<dbReference type="Pfam" id="PF00072">
    <property type="entry name" value="Response_reg"/>
    <property type="match status" value="1"/>
</dbReference>
<keyword evidence="5" id="KW-0808">Transferase</keyword>
<evidence type="ECO:0000256" key="4">
    <source>
        <dbReference type="ARBA" id="ARBA00022553"/>
    </source>
</evidence>
<dbReference type="SMART" id="SM00086">
    <property type="entry name" value="PAC"/>
    <property type="match status" value="1"/>
</dbReference>
<evidence type="ECO:0000256" key="1">
    <source>
        <dbReference type="ARBA" id="ARBA00000085"/>
    </source>
</evidence>